<dbReference type="PROSITE" id="PS51257">
    <property type="entry name" value="PROKAR_LIPOPROTEIN"/>
    <property type="match status" value="1"/>
</dbReference>
<sequence>MFKKLAINFALLVIVLVVGVFVVGCGQSQQKIRPTFSQQPDITKSNQQADNVAVTVNPQNQNGAIPEPQQQFPDNDVLVLLVPPKSELQVTEQRMLWHDQNVTRCLSTAGFPDKYLLADTGILLANIASVSDSGYTLTLDFGGEQCTISTFKLDVIPENFSFLMDKFPEIAIRSWTREFGSTDRVPSAPQLCIAAAERTGLNCRQTEAFDGKLYATMVMEQKFYDQYR</sequence>
<accession>A0A2M7TKG0</accession>
<gene>
    <name evidence="1" type="ORF">COY32_01965</name>
</gene>
<protein>
    <submittedName>
        <fullName evidence="1">Uncharacterized protein</fullName>
    </submittedName>
</protein>
<evidence type="ECO:0000313" key="2">
    <source>
        <dbReference type="Proteomes" id="UP000228920"/>
    </source>
</evidence>
<dbReference type="Proteomes" id="UP000228920">
    <property type="component" value="Unassembled WGS sequence"/>
</dbReference>
<name>A0A2M7TKG0_UNCKA</name>
<dbReference type="EMBL" id="PFNL01000056">
    <property type="protein sequence ID" value="PIZ47274.1"/>
    <property type="molecule type" value="Genomic_DNA"/>
</dbReference>
<evidence type="ECO:0000313" key="1">
    <source>
        <dbReference type="EMBL" id="PIZ47274.1"/>
    </source>
</evidence>
<comment type="caution">
    <text evidence="1">The sequence shown here is derived from an EMBL/GenBank/DDBJ whole genome shotgun (WGS) entry which is preliminary data.</text>
</comment>
<reference evidence="2" key="1">
    <citation type="submission" date="2017-09" db="EMBL/GenBank/DDBJ databases">
        <title>Depth-based differentiation of microbial function through sediment-hosted aquifers and enrichment of novel symbionts in the deep terrestrial subsurface.</title>
        <authorList>
            <person name="Probst A.J."/>
            <person name="Ladd B."/>
            <person name="Jarett J.K."/>
            <person name="Geller-Mcgrath D.E."/>
            <person name="Sieber C.M.K."/>
            <person name="Emerson J.B."/>
            <person name="Anantharaman K."/>
            <person name="Thomas B.C."/>
            <person name="Malmstrom R."/>
            <person name="Stieglmeier M."/>
            <person name="Klingl A."/>
            <person name="Woyke T."/>
            <person name="Ryan C.M."/>
            <person name="Banfield J.F."/>
        </authorList>
    </citation>
    <scope>NUCLEOTIDE SEQUENCE [LARGE SCALE GENOMIC DNA]</scope>
</reference>
<proteinExistence type="predicted"/>
<organism evidence="1 2">
    <name type="scientific">candidate division WWE3 bacterium CG_4_10_14_0_2_um_filter_41_14</name>
    <dbReference type="NCBI Taxonomy" id="1975072"/>
    <lineage>
        <taxon>Bacteria</taxon>
        <taxon>Katanobacteria</taxon>
    </lineage>
</organism>
<dbReference type="AlphaFoldDB" id="A0A2M7TKG0"/>